<dbReference type="EMBL" id="JAHYIQ010000001">
    <property type="protein sequence ID" value="KAK1136022.1"/>
    <property type="molecule type" value="Genomic_DNA"/>
</dbReference>
<dbReference type="Proteomes" id="UP001177670">
    <property type="component" value="Unassembled WGS sequence"/>
</dbReference>
<name>A0AA40KSY9_9HYME</name>
<gene>
    <name evidence="2" type="ORF">K0M31_000591</name>
    <name evidence="1" type="ORF">K0M31_017959</name>
</gene>
<protein>
    <submittedName>
        <fullName evidence="1">Uncharacterized protein</fullName>
    </submittedName>
</protein>
<accession>A0AA40KSY9</accession>
<reference evidence="1" key="1">
    <citation type="submission" date="2021-10" db="EMBL/GenBank/DDBJ databases">
        <title>Melipona bicolor Genome sequencing and assembly.</title>
        <authorList>
            <person name="Araujo N.S."/>
            <person name="Arias M.C."/>
        </authorList>
    </citation>
    <scope>NUCLEOTIDE SEQUENCE</scope>
    <source>
        <strain evidence="1">USP_2M_L1-L4_2017</strain>
        <tissue evidence="1">Whole body</tissue>
    </source>
</reference>
<evidence type="ECO:0000313" key="1">
    <source>
        <dbReference type="EMBL" id="KAK1131669.1"/>
    </source>
</evidence>
<evidence type="ECO:0000313" key="2">
    <source>
        <dbReference type="EMBL" id="KAK1136022.1"/>
    </source>
</evidence>
<evidence type="ECO:0000313" key="3">
    <source>
        <dbReference type="Proteomes" id="UP001177670"/>
    </source>
</evidence>
<keyword evidence="3" id="KW-1185">Reference proteome</keyword>
<comment type="caution">
    <text evidence="1">The sequence shown here is derived from an EMBL/GenBank/DDBJ whole genome shotgun (WGS) entry which is preliminary data.</text>
</comment>
<sequence length="159" mass="17651">MIRTEWRISRTAATRDATTRYSLQSGIKSTVISLRLARSCASVAGRLHVGTKLDKYHLDANDGTANVKPSLPVCRATSRIRHTYIENAGGNFDTWAPSAQQLPTRFWATINWATLVGSATRFSWSGLRKIRTPARDLLRQCAFATGLARPVCCQNDSLR</sequence>
<proteinExistence type="predicted"/>
<dbReference type="EMBL" id="JAHYIQ010000006">
    <property type="protein sequence ID" value="KAK1131669.1"/>
    <property type="molecule type" value="Genomic_DNA"/>
</dbReference>
<organism evidence="1 3">
    <name type="scientific">Melipona bicolor</name>
    <dbReference type="NCBI Taxonomy" id="60889"/>
    <lineage>
        <taxon>Eukaryota</taxon>
        <taxon>Metazoa</taxon>
        <taxon>Ecdysozoa</taxon>
        <taxon>Arthropoda</taxon>
        <taxon>Hexapoda</taxon>
        <taxon>Insecta</taxon>
        <taxon>Pterygota</taxon>
        <taxon>Neoptera</taxon>
        <taxon>Endopterygota</taxon>
        <taxon>Hymenoptera</taxon>
        <taxon>Apocrita</taxon>
        <taxon>Aculeata</taxon>
        <taxon>Apoidea</taxon>
        <taxon>Anthophila</taxon>
        <taxon>Apidae</taxon>
        <taxon>Melipona</taxon>
    </lineage>
</organism>
<dbReference type="AlphaFoldDB" id="A0AA40KSY9"/>